<dbReference type="InterPro" id="IPR027417">
    <property type="entry name" value="P-loop_NTPase"/>
</dbReference>
<feature type="domain" description="TmcA/NAT10 N-terminal" evidence="12">
    <location>
        <begin position="8"/>
        <end position="221"/>
    </location>
</feature>
<dbReference type="InterPro" id="IPR000182">
    <property type="entry name" value="GNAT_dom"/>
</dbReference>
<keyword evidence="2 9" id="KW-0698">rRNA processing</keyword>
<dbReference type="GO" id="GO:0042274">
    <property type="term" value="P:ribosomal small subunit biogenesis"/>
    <property type="evidence" value="ECO:0007669"/>
    <property type="project" value="UniProtKB-UniRule"/>
</dbReference>
<feature type="compositionally biased region" description="Acidic residues" evidence="10">
    <location>
        <begin position="829"/>
        <end position="853"/>
    </location>
</feature>
<dbReference type="PANTHER" id="PTHR10925">
    <property type="entry name" value="N-ACETYLTRANSFERASE 10"/>
    <property type="match status" value="1"/>
</dbReference>
<dbReference type="GO" id="GO:0005524">
    <property type="term" value="F:ATP binding"/>
    <property type="evidence" value="ECO:0007669"/>
    <property type="project" value="UniProtKB-UniRule"/>
</dbReference>
<dbReference type="PANTHER" id="PTHR10925:SF5">
    <property type="entry name" value="RNA CYTIDINE ACETYLTRANSFERASE"/>
    <property type="match status" value="1"/>
</dbReference>
<dbReference type="Proteomes" id="UP001530293">
    <property type="component" value="Unassembled WGS sequence"/>
</dbReference>
<comment type="catalytic activity">
    <reaction evidence="9">
        <text>a cytidine in tRNA + acetyl-CoA + ATP + H2O = an N(4)-acetylcytidine in tRNA + ADP + phosphate + CoA + H(+)</text>
        <dbReference type="Rhea" id="RHEA:53876"/>
        <dbReference type="Rhea" id="RHEA-COMP:13670"/>
        <dbReference type="Rhea" id="RHEA-COMP:13671"/>
        <dbReference type="ChEBI" id="CHEBI:15377"/>
        <dbReference type="ChEBI" id="CHEBI:15378"/>
        <dbReference type="ChEBI" id="CHEBI:30616"/>
        <dbReference type="ChEBI" id="CHEBI:43474"/>
        <dbReference type="ChEBI" id="CHEBI:57287"/>
        <dbReference type="ChEBI" id="CHEBI:57288"/>
        <dbReference type="ChEBI" id="CHEBI:74900"/>
        <dbReference type="ChEBI" id="CHEBI:82748"/>
        <dbReference type="ChEBI" id="CHEBI:456216"/>
    </reaction>
</comment>
<dbReference type="GO" id="GO:0005730">
    <property type="term" value="C:nucleolus"/>
    <property type="evidence" value="ECO:0007669"/>
    <property type="project" value="UniProtKB-SubCell"/>
</dbReference>
<keyword evidence="4 9" id="KW-0819">tRNA processing</keyword>
<feature type="domain" description="TcmA/NAT10 helicase" evidence="11">
    <location>
        <begin position="350"/>
        <end position="632"/>
    </location>
</feature>
<evidence type="ECO:0000256" key="8">
    <source>
        <dbReference type="ARBA" id="ARBA00023315"/>
    </source>
</evidence>
<evidence type="ECO:0000256" key="3">
    <source>
        <dbReference type="ARBA" id="ARBA00022679"/>
    </source>
</evidence>
<evidence type="ECO:0000256" key="1">
    <source>
        <dbReference type="ARBA" id="ARBA00004604"/>
    </source>
</evidence>
<comment type="caution">
    <text evidence="15">The sequence shown here is derived from an EMBL/GenBank/DDBJ whole genome shotgun (WGS) entry which is preliminary data.</text>
</comment>
<dbReference type="GO" id="GO:0008080">
    <property type="term" value="F:N-acetyltransferase activity"/>
    <property type="evidence" value="ECO:0007669"/>
    <property type="project" value="UniProtKB-UniRule"/>
</dbReference>
<dbReference type="Pfam" id="PF13725">
    <property type="entry name" value="tRNA_bind_2"/>
    <property type="match status" value="1"/>
</dbReference>
<dbReference type="InterPro" id="IPR027992">
    <property type="entry name" value="tRNA_bind_dom"/>
</dbReference>
<feature type="domain" description="Possible tRNA binding" evidence="14">
    <location>
        <begin position="1014"/>
        <end position="1217"/>
    </location>
</feature>
<keyword evidence="8 9" id="KW-0012">Acyltransferase</keyword>
<name>A0ABD3LZP8_9STRA</name>
<dbReference type="InterPro" id="IPR007807">
    <property type="entry name" value="TcmA/NAT10_helicase"/>
</dbReference>
<comment type="function">
    <text evidence="9">RNA cytidine acetyltransferase with specificity toward both 18S rRNA and tRNAs. Catalyzes the formation of N(4)-acetylcytidine (ac4C) in 18S rRNA. Required for early nucleolar cleavages of precursor rRNA at sites A0, A1 and A2 during 18S rRNA synthesis. Catalyzes the formation of ac4C in serine and leucine tRNAs. Requires a tRNA-binding adapter protein for full tRNA acetyltransferase activity but not for 18S rRNA acetylation.</text>
</comment>
<keyword evidence="6 9" id="KW-0067">ATP-binding</keyword>
<sequence length="1281" mass="140357">MVRKKLDERIRTLFQHSIRSNQRSLLVLVGDHGKDQIPNLHQILVRTAETSQTDNVHQASDARIQHSSYNSVLWCYKKELGFSTHRKKRMEKLKRDKKRGLAKQGSAAAATATAAGEQMDNFELFLTNTNITWCYYKDSHRVLGTTHSLLVLQDFEALTPNIMARTIETVRGGGLVVFLLQTVKSLKQLYAMSMDVHSRYRTESSGDVVPRFNERFILSLGGCANCLVCDDELNILPLSKKSLNRLTKMGLGSKAADGEDDFDESDTKDRSVLSFKSEEDVQLAQLKETLQDTPHVGKLVELTKTLDQARAVLTFLEACADRDKKKKNTSSSSSPLASALSSKTSTTVSLTAPRGRGKSAALGLCLAGAISFGFNSIVVTAPEPENLVAVFQFLIEGLQALKYQEHYDYTLSYNYGASSSDVSNNEGEKAGRDNTKCIVSVAIHGKGGQQQRQTVRYIRPRDVEKVVGAELVAIDEAAAIPLPVVRKLMQLNPNHGGKGKSGFAMAGDGEDRRLTFLSSTINGYEGTGRALSLKLIKELRELNINDRGGAGAVDAAREASAGIVGASSKKGEAKVHEKRWAAESAAAKASASSAPTTVRYGAPLRELDLSHPIRYALGDPIETWLNSLLCLNCDSFDYNNTLGKNVKPTNVSNNEIELKGGAPAPAECELYHVNRDALFSYHRLSESFLQKLWGLYTSAHYKNTPNDLQMLSDAPAHSMFVLLGPTAESSDDALPDILAVVQTSLEGKLSRKTIQAQLARGHRSAGDLIPWTMSQQFGDGNFAQLSGARVVRVAVHPSVQGMGYGSRAMELLFRYYNGEMANLSSGEDMSSDVEEDASDEDTPSESDSDDEDQQPSGNALLHREALKPRKKLPPLLLPLSALPTPRLDWIGTSFGLTPSLHNFWHRKVGMTLLYLRQTSNDLTGEHSAIMIRALPRRSGWDDAWLPAFGVDAQRRIGRLLGGAFRGMEVSLAVNLLGDVVGGFHSWMKNAGDTADEVDDADAEQKMDKTALQEVKKRSGTQSTKLTASELHYHLTPHDLQRLELYSRNLCDNHLISDLIPSLAQLYFTSRMGPNFRLSSVQSALLCGMGLQHKTVDDLTAELGLPINQTLAMFNKAVKKMSVTFHNLLVEEESKGLLSGEAMKKAEMKVHKIRDIVSQTLEEDVAEAATVAMESLTQQHGGGSSSSGVTGTRMAPEIMDPEIMKYALKGTDEDWANAIKEKDFISGDGSSGTIQVKSSKKTSNKRKAGDQDVLESVLKNEKNMMSSSTPGKKRDKKKTKKQ</sequence>
<evidence type="ECO:0000256" key="4">
    <source>
        <dbReference type="ARBA" id="ARBA00022694"/>
    </source>
</evidence>
<reference evidence="15 16" key="1">
    <citation type="submission" date="2024-10" db="EMBL/GenBank/DDBJ databases">
        <title>Updated reference genomes for cyclostephanoid diatoms.</title>
        <authorList>
            <person name="Roberts W.R."/>
            <person name="Alverson A.J."/>
        </authorList>
    </citation>
    <scope>NUCLEOTIDE SEQUENCE [LARGE SCALE GENOMIC DNA]</scope>
    <source>
        <strain evidence="15 16">AJA232-27</strain>
    </source>
</reference>
<evidence type="ECO:0000256" key="2">
    <source>
        <dbReference type="ARBA" id="ARBA00022552"/>
    </source>
</evidence>
<protein>
    <recommendedName>
        <fullName evidence="9">RNA cytidine acetyltransferase</fullName>
        <ecNumber evidence="9">2.3.1.-</ecNumber>
    </recommendedName>
    <alternativeName>
        <fullName evidence="9">18S rRNA cytosine acetyltransferase</fullName>
    </alternativeName>
</protein>
<dbReference type="GO" id="GO:0051391">
    <property type="term" value="P:tRNA acetylation"/>
    <property type="evidence" value="ECO:0007669"/>
    <property type="project" value="UniProtKB-UniRule"/>
</dbReference>
<feature type="binding site" evidence="9">
    <location>
        <begin position="793"/>
        <end position="795"/>
    </location>
    <ligand>
        <name>acetyl-CoA</name>
        <dbReference type="ChEBI" id="CHEBI:57288"/>
    </ligand>
</feature>
<proteinExistence type="inferred from homology"/>
<evidence type="ECO:0000256" key="7">
    <source>
        <dbReference type="ARBA" id="ARBA00023242"/>
    </source>
</evidence>
<dbReference type="Gene3D" id="3.40.50.11040">
    <property type="match status" value="1"/>
</dbReference>
<dbReference type="InterPro" id="IPR032672">
    <property type="entry name" value="TmcA/NAT10/Kre33"/>
</dbReference>
<evidence type="ECO:0000256" key="6">
    <source>
        <dbReference type="ARBA" id="ARBA00022840"/>
    </source>
</evidence>
<feature type="domain" description="N-acetyltransferase" evidence="13">
    <location>
        <begin position="691"/>
        <end position="934"/>
    </location>
</feature>
<evidence type="ECO:0000256" key="5">
    <source>
        <dbReference type="ARBA" id="ARBA00022741"/>
    </source>
</evidence>
<dbReference type="Gene3D" id="3.40.50.300">
    <property type="entry name" value="P-loop containing nucleotide triphosphate hydrolases"/>
    <property type="match status" value="1"/>
</dbReference>
<dbReference type="Pfam" id="PF13718">
    <property type="entry name" value="GNAT_acetyltr_2"/>
    <property type="match status" value="1"/>
</dbReference>
<evidence type="ECO:0000259" key="12">
    <source>
        <dbReference type="Pfam" id="PF08351"/>
    </source>
</evidence>
<dbReference type="InterPro" id="IPR033688">
    <property type="entry name" value="NAT10"/>
</dbReference>
<feature type="binding site" evidence="9">
    <location>
        <position position="614"/>
    </location>
    <ligand>
        <name>ATP</name>
        <dbReference type="ChEBI" id="CHEBI:30616"/>
    </ligand>
</feature>
<accession>A0ABD3LZP8</accession>
<evidence type="ECO:0000259" key="14">
    <source>
        <dbReference type="Pfam" id="PF13725"/>
    </source>
</evidence>
<comment type="catalytic activity">
    <reaction evidence="9">
        <text>a cytidine in 18S rRNA + acetyl-CoA + ATP + H2O = an N(4)-acetylcytidine in 18S rRNA + ADP + phosphate + CoA + H(+)</text>
        <dbReference type="Rhea" id="RHEA:51424"/>
        <dbReference type="Rhea" id="RHEA-COMP:13575"/>
        <dbReference type="Rhea" id="RHEA-COMP:13576"/>
        <dbReference type="ChEBI" id="CHEBI:15377"/>
        <dbReference type="ChEBI" id="CHEBI:15378"/>
        <dbReference type="ChEBI" id="CHEBI:30616"/>
        <dbReference type="ChEBI" id="CHEBI:43474"/>
        <dbReference type="ChEBI" id="CHEBI:57287"/>
        <dbReference type="ChEBI" id="CHEBI:57288"/>
        <dbReference type="ChEBI" id="CHEBI:74900"/>
        <dbReference type="ChEBI" id="CHEBI:82748"/>
        <dbReference type="ChEBI" id="CHEBI:456216"/>
    </reaction>
</comment>
<dbReference type="InterPro" id="IPR013562">
    <property type="entry name" value="TmcA/NAT10_N"/>
</dbReference>
<keyword evidence="7 9" id="KW-0539">Nucleus</keyword>
<gene>
    <name evidence="15" type="ORF">ACHAWU_005104</name>
</gene>
<keyword evidence="16" id="KW-1185">Reference proteome</keyword>
<keyword evidence="5 9" id="KW-0547">Nucleotide-binding</keyword>
<dbReference type="Gene3D" id="3.40.630.30">
    <property type="match status" value="1"/>
</dbReference>
<dbReference type="CDD" id="cd04301">
    <property type="entry name" value="NAT_SF"/>
    <property type="match status" value="1"/>
</dbReference>
<evidence type="ECO:0000259" key="11">
    <source>
        <dbReference type="Pfam" id="PF05127"/>
    </source>
</evidence>
<feature type="region of interest" description="Disordered" evidence="10">
    <location>
        <begin position="824"/>
        <end position="856"/>
    </location>
</feature>
<dbReference type="Pfam" id="PF08351">
    <property type="entry name" value="TmcA_N"/>
    <property type="match status" value="1"/>
</dbReference>
<evidence type="ECO:0000259" key="13">
    <source>
        <dbReference type="Pfam" id="PF13718"/>
    </source>
</evidence>
<feature type="compositionally biased region" description="Basic residues" evidence="10">
    <location>
        <begin position="1270"/>
        <end position="1281"/>
    </location>
</feature>
<feature type="binding site" evidence="9">
    <location>
        <position position="907"/>
    </location>
    <ligand>
        <name>acetyl-CoA</name>
        <dbReference type="ChEBI" id="CHEBI:57288"/>
    </ligand>
</feature>
<feature type="binding site" evidence="9">
    <location>
        <begin position="355"/>
        <end position="364"/>
    </location>
    <ligand>
        <name>ATP</name>
        <dbReference type="ChEBI" id="CHEBI:30616"/>
    </ligand>
</feature>
<evidence type="ECO:0000313" key="16">
    <source>
        <dbReference type="Proteomes" id="UP001530293"/>
    </source>
</evidence>
<dbReference type="EC" id="2.3.1.-" evidence="9"/>
<feature type="region of interest" description="Disordered" evidence="10">
    <location>
        <begin position="1225"/>
        <end position="1281"/>
    </location>
</feature>
<evidence type="ECO:0000256" key="10">
    <source>
        <dbReference type="SAM" id="MobiDB-lite"/>
    </source>
</evidence>
<evidence type="ECO:0000313" key="15">
    <source>
        <dbReference type="EMBL" id="KAL3756842.1"/>
    </source>
</evidence>
<comment type="subcellular location">
    <subcellularLocation>
        <location evidence="1 9">Nucleus</location>
        <location evidence="1 9">Nucleolus</location>
    </subcellularLocation>
</comment>
<evidence type="ECO:0000256" key="9">
    <source>
        <dbReference type="HAMAP-Rule" id="MF_03211"/>
    </source>
</evidence>
<dbReference type="Pfam" id="PF05127">
    <property type="entry name" value="NAT10_TcmA_helicase"/>
    <property type="match status" value="1"/>
</dbReference>
<dbReference type="EMBL" id="JALLBG020000288">
    <property type="protein sequence ID" value="KAL3756842.1"/>
    <property type="molecule type" value="Genomic_DNA"/>
</dbReference>
<dbReference type="GO" id="GO:0000154">
    <property type="term" value="P:rRNA modification"/>
    <property type="evidence" value="ECO:0007669"/>
    <property type="project" value="UniProtKB-UniRule"/>
</dbReference>
<comment type="similarity">
    <text evidence="9">Belongs to the RNA cytidine acetyltransferase family. NAT10 subfamily.</text>
</comment>
<feature type="binding site" evidence="9">
    <location>
        <begin position="800"/>
        <end position="806"/>
    </location>
    <ligand>
        <name>acetyl-CoA</name>
        <dbReference type="ChEBI" id="CHEBI:57288"/>
    </ligand>
</feature>
<organism evidence="15 16">
    <name type="scientific">Discostella pseudostelligera</name>
    <dbReference type="NCBI Taxonomy" id="259834"/>
    <lineage>
        <taxon>Eukaryota</taxon>
        <taxon>Sar</taxon>
        <taxon>Stramenopiles</taxon>
        <taxon>Ochrophyta</taxon>
        <taxon>Bacillariophyta</taxon>
        <taxon>Coscinodiscophyceae</taxon>
        <taxon>Thalassiosirophycidae</taxon>
        <taxon>Stephanodiscales</taxon>
        <taxon>Stephanodiscaceae</taxon>
        <taxon>Discostella</taxon>
    </lineage>
</organism>
<dbReference type="HAMAP" id="MF_03211">
    <property type="entry name" value="RNA_acetyltr_Nat10"/>
    <property type="match status" value="1"/>
</dbReference>
<keyword evidence="3 9" id="KW-0808">Transferase</keyword>